<dbReference type="SMART" id="SM00507">
    <property type="entry name" value="HNHc"/>
    <property type="match status" value="1"/>
</dbReference>
<organism evidence="2 3">
    <name type="scientific">Autumnicola musiva</name>
    <dbReference type="NCBI Taxonomy" id="3075589"/>
    <lineage>
        <taxon>Bacteria</taxon>
        <taxon>Pseudomonadati</taxon>
        <taxon>Bacteroidota</taxon>
        <taxon>Flavobacteriia</taxon>
        <taxon>Flavobacteriales</taxon>
        <taxon>Flavobacteriaceae</taxon>
        <taxon>Autumnicola</taxon>
    </lineage>
</organism>
<sequence>MQKILKLEVSQALYRQDGKWYHNVQKFPGALFDENGYVIFNEENEYLNNPLLQIKKDLHVVGGINNLPTYRNFTNYERLLIYGDNLTNFLNDHKKDDEETVRVLREIQVIQRKGKLVSTLKKMYSDSCQLCGTKVPIKSGKFYSEVHHIIPLGNPHKGKDTLNNMISVCPNHHVQLDLRAIHLNPSQFVLNNHVLSKESLQYHNSLVEEF</sequence>
<dbReference type="Gene3D" id="1.10.30.50">
    <property type="match status" value="1"/>
</dbReference>
<dbReference type="RefSeq" id="WP_311502812.1">
    <property type="nucleotide sequence ID" value="NZ_JAVRHK010000004.1"/>
</dbReference>
<dbReference type="EMBL" id="JAVRHK010000004">
    <property type="protein sequence ID" value="MDT0676468.1"/>
    <property type="molecule type" value="Genomic_DNA"/>
</dbReference>
<protein>
    <submittedName>
        <fullName evidence="2">HNH endonuclease</fullName>
    </submittedName>
</protein>
<keyword evidence="3" id="KW-1185">Reference proteome</keyword>
<dbReference type="GO" id="GO:0004519">
    <property type="term" value="F:endonuclease activity"/>
    <property type="evidence" value="ECO:0007669"/>
    <property type="project" value="UniProtKB-KW"/>
</dbReference>
<feature type="domain" description="HNH nuclease" evidence="1">
    <location>
        <begin position="117"/>
        <end position="174"/>
    </location>
</feature>
<keyword evidence="2" id="KW-0378">Hydrolase</keyword>
<dbReference type="InterPro" id="IPR002711">
    <property type="entry name" value="HNH"/>
</dbReference>
<reference evidence="2 3" key="1">
    <citation type="submission" date="2023-09" db="EMBL/GenBank/DDBJ databases">
        <authorList>
            <person name="Rey-Velasco X."/>
        </authorList>
    </citation>
    <scope>NUCLEOTIDE SEQUENCE [LARGE SCALE GENOMIC DNA]</scope>
    <source>
        <strain evidence="2 3">F117</strain>
    </source>
</reference>
<dbReference type="Pfam" id="PF01844">
    <property type="entry name" value="HNH"/>
    <property type="match status" value="1"/>
</dbReference>
<proteinExistence type="predicted"/>
<evidence type="ECO:0000313" key="2">
    <source>
        <dbReference type="EMBL" id="MDT0676468.1"/>
    </source>
</evidence>
<dbReference type="Proteomes" id="UP001262582">
    <property type="component" value="Unassembled WGS sequence"/>
</dbReference>
<evidence type="ECO:0000259" key="1">
    <source>
        <dbReference type="SMART" id="SM00507"/>
    </source>
</evidence>
<keyword evidence="2" id="KW-0255">Endonuclease</keyword>
<gene>
    <name evidence="2" type="ORF">RM539_07725</name>
</gene>
<dbReference type="CDD" id="cd00085">
    <property type="entry name" value="HNHc"/>
    <property type="match status" value="1"/>
</dbReference>
<comment type="caution">
    <text evidence="2">The sequence shown here is derived from an EMBL/GenBank/DDBJ whole genome shotgun (WGS) entry which is preliminary data.</text>
</comment>
<keyword evidence="2" id="KW-0540">Nuclease</keyword>
<accession>A0ABU3D4K8</accession>
<evidence type="ECO:0000313" key="3">
    <source>
        <dbReference type="Proteomes" id="UP001262582"/>
    </source>
</evidence>
<name>A0ABU3D4K8_9FLAO</name>
<dbReference type="InterPro" id="IPR003615">
    <property type="entry name" value="HNH_nuc"/>
</dbReference>